<protein>
    <recommendedName>
        <fullName evidence="4">Cyclic di-GMP-binding protein</fullName>
    </recommendedName>
</protein>
<dbReference type="UniPathway" id="UPA00694"/>
<proteinExistence type="predicted"/>
<evidence type="ECO:0000313" key="2">
    <source>
        <dbReference type="EMBL" id="MRW82854.1"/>
    </source>
</evidence>
<evidence type="ECO:0000313" key="3">
    <source>
        <dbReference type="Proteomes" id="UP000439986"/>
    </source>
</evidence>
<feature type="transmembrane region" description="Helical" evidence="1">
    <location>
        <begin position="709"/>
        <end position="729"/>
    </location>
</feature>
<comment type="caution">
    <text evidence="2">The sequence shown here is derived from an EMBL/GenBank/DDBJ whole genome shotgun (WGS) entry which is preliminary data.</text>
</comment>
<keyword evidence="1" id="KW-1133">Transmembrane helix</keyword>
<reference evidence="2 3" key="1">
    <citation type="submission" date="2019-11" db="EMBL/GenBank/DDBJ databases">
        <title>Novel species isolated from a subtropical stream in China.</title>
        <authorList>
            <person name="Lu H."/>
        </authorList>
    </citation>
    <scope>NUCLEOTIDE SEQUENCE [LARGE SCALE GENOMIC DNA]</scope>
    <source>
        <strain evidence="2 3">FT26W</strain>
    </source>
</reference>
<gene>
    <name evidence="2" type="ORF">GJ698_01955</name>
</gene>
<dbReference type="Proteomes" id="UP000439986">
    <property type="component" value="Unassembled WGS sequence"/>
</dbReference>
<keyword evidence="3" id="KW-1185">Reference proteome</keyword>
<dbReference type="EMBL" id="WKJL01000001">
    <property type="protein sequence ID" value="MRW82854.1"/>
    <property type="molecule type" value="Genomic_DNA"/>
</dbReference>
<dbReference type="AlphaFoldDB" id="A0A844D7Q2"/>
<name>A0A844D7Q2_9BURK</name>
<evidence type="ECO:0000256" key="1">
    <source>
        <dbReference type="SAM" id="Phobius"/>
    </source>
</evidence>
<organism evidence="2 3">
    <name type="scientific">Duganella aquatilis</name>
    <dbReference type="NCBI Taxonomy" id="2666082"/>
    <lineage>
        <taxon>Bacteria</taxon>
        <taxon>Pseudomonadati</taxon>
        <taxon>Pseudomonadota</taxon>
        <taxon>Betaproteobacteria</taxon>
        <taxon>Burkholderiales</taxon>
        <taxon>Oxalobacteraceae</taxon>
        <taxon>Telluria group</taxon>
        <taxon>Duganella</taxon>
    </lineage>
</organism>
<evidence type="ECO:0008006" key="4">
    <source>
        <dbReference type="Google" id="ProtNLM"/>
    </source>
</evidence>
<keyword evidence="1" id="KW-0472">Membrane</keyword>
<sequence>MIFSDQNMPLAKLSLHSSARTLGLGVALTLLMGSVQAASAPSQQFQQWSGERWVTRSVSLVELGLTTPAVLDNSNGQREFYLPVPADVRLSEAALQLNGRYLRADGGRTTVTVSIDGYPVAARRLNDDQGDASQSIPVDGVARAGGFVRVGINWSSVLSDMVCTDQRAPGNSLKIDPSTRFSYKYERAAITTVVGAWNALPLRPVMLVAGAGMTAQAYDTAWRTGVAIERAGRHATVLSLPQVGATIDLSHAEVPATLRTVPAFAALAEHNPRHVLKDAAQLGALLLLGEHGPLHADLVITDPALLTAVRTALDALGAQVAGAAPDAVAAYNTLVAANFSVLTTASPDNLRLAQFGGLPTIAVPSSSVAKTATLLGTLWKPTAQGQNITTTTVQSPRLDGDILPLSRFGAITGSFDVLGRSERSVVVDLGAVGADGRLPDRLTVDVSAAPSINGEAPIVSLFVNNYLLGAEKVTANGTPQRLDVAIPRYALTARNEVRVAFLRQPTQVRCHDTPMAYPVAILPGSQLHFAKADGGNDFVGMAGKFADGASLMLPDSWLAQPATSLPLVIRMADAAGLSVEKSTLQLVPQGQAAKPDAAFLALDVAPAGYSPGSAPRSGRLVLRGHVQSAQLDISGVDHLATAELIRTGGQQGIVFQNIGKQSPLLATAFRLGRGNLAVFNDTGPVLQLESEEMNGTAPGRSSGRWELGMLIWVSLGVLFVLLLIAARIANVRRRKAQSRQG</sequence>
<keyword evidence="1" id="KW-0812">Transmembrane</keyword>
<dbReference type="Gene3D" id="2.60.120.260">
    <property type="entry name" value="Galactose-binding domain-like"/>
    <property type="match status" value="1"/>
</dbReference>
<accession>A0A844D7Q2</accession>